<dbReference type="SUPFAM" id="SSF56281">
    <property type="entry name" value="Metallo-hydrolase/oxidoreductase"/>
    <property type="match status" value="1"/>
</dbReference>
<accession>W8T813</accession>
<dbReference type="PANTHER" id="PTHR13754">
    <property type="entry name" value="METALLO-BETA-LACTAMASE SUPERFAMILY PROTEIN"/>
    <property type="match status" value="1"/>
</dbReference>
<dbReference type="InterPro" id="IPR052926">
    <property type="entry name" value="Metallo-beta-lactamase_dom"/>
</dbReference>
<dbReference type="Proteomes" id="UP000019591">
    <property type="component" value="Plasmid EAL2_808p"/>
</dbReference>
<name>W8T813_PEPAC</name>
<feature type="domain" description="Metallo-beta-lactamase" evidence="1">
    <location>
        <begin position="20"/>
        <end position="206"/>
    </location>
</feature>
<dbReference type="RefSeq" id="WP_025436725.1">
    <property type="nucleotide sequence ID" value="NZ_CP007453.1"/>
</dbReference>
<reference evidence="2 3" key="1">
    <citation type="journal article" date="2014" name="Genome Announc.">
        <title>Complete Genome Sequence of Amino Acid-Utilizing Eubacterium acidaminophilum al-2 (DSM 3953).</title>
        <authorList>
            <person name="Poehlein A."/>
            <person name="Andreesen J.R."/>
            <person name="Daniel R."/>
        </authorList>
    </citation>
    <scope>NUCLEOTIDE SEQUENCE [LARGE SCALE GENOMIC DNA]</scope>
    <source>
        <strain evidence="2 3">DSM 3953</strain>
        <plasmid evidence="3">Plasmid EAL2_808p</plasmid>
    </source>
</reference>
<dbReference type="GO" id="GO:0016740">
    <property type="term" value="F:transferase activity"/>
    <property type="evidence" value="ECO:0007669"/>
    <property type="project" value="TreeGrafter"/>
</dbReference>
<keyword evidence="3" id="KW-1185">Reference proteome</keyword>
<dbReference type="PANTHER" id="PTHR13754:SF13">
    <property type="entry name" value="METALLO-BETA-LACTAMASE SUPERFAMILY PROTEIN (AFU_ORTHOLOGUE AFUA_3G07630)"/>
    <property type="match status" value="1"/>
</dbReference>
<evidence type="ECO:0000259" key="1">
    <source>
        <dbReference type="SMART" id="SM00849"/>
    </source>
</evidence>
<dbReference type="Gene3D" id="3.60.15.10">
    <property type="entry name" value="Ribonuclease Z/Hydroxyacylglutathione hydrolase-like"/>
    <property type="match status" value="1"/>
</dbReference>
<dbReference type="Pfam" id="PF00753">
    <property type="entry name" value="Lactamase_B"/>
    <property type="match status" value="1"/>
</dbReference>
<dbReference type="eggNOG" id="COG1237">
    <property type="taxonomic scope" value="Bacteria"/>
</dbReference>
<dbReference type="PATRIC" id="fig|1286171.3.peg.2535"/>
<dbReference type="AlphaFoldDB" id="W8T813"/>
<dbReference type="OrthoDB" id="9803916at2"/>
<dbReference type="InterPro" id="IPR001279">
    <property type="entry name" value="Metallo-B-lactamas"/>
</dbReference>
<geneLocation type="plasmid" evidence="2 3">
    <name>EAL2_808p</name>
</geneLocation>
<dbReference type="InterPro" id="IPR036866">
    <property type="entry name" value="RibonucZ/Hydroxyglut_hydro"/>
</dbReference>
<gene>
    <name evidence="2" type="ORF">EAL2_808p03600</name>
</gene>
<protein>
    <submittedName>
        <fullName evidence="2">Metallo-beta-lactamase family protein</fullName>
    </submittedName>
</protein>
<sequence>MIIKTLAENTAVSTEFRTEHGLSLYIETNRHKLLFDLGASDLFIENAQKMDVDITQVDTVFISHGHYDHGGGLKAFLNANSRAKVYVNKRAFENHYANREGGKRAYIGLDKDIMESDRLIFVGDQLRLDEELELFSNVKGRKFYPSGNVDLLLKQDEQFILDDFAHEQNLIISEEGKRVLIAGCAHNGIVNIIEHMKEYMHEEPTHVIGGFHLHNRSAGKSESQETVGEIGRHLKNTGAQYYTCHCTGIEAYGWLRDVMDGQIEYLATGSQLKL</sequence>
<dbReference type="HOGENOM" id="CLU_036012_0_0_9"/>
<dbReference type="CDD" id="cd07713">
    <property type="entry name" value="DHPS-like_MBL-fold"/>
    <property type="match status" value="1"/>
</dbReference>
<dbReference type="EMBL" id="CP007453">
    <property type="protein sequence ID" value="AHM57864.1"/>
    <property type="molecule type" value="Genomic_DNA"/>
</dbReference>
<evidence type="ECO:0000313" key="2">
    <source>
        <dbReference type="EMBL" id="AHM57864.1"/>
    </source>
</evidence>
<dbReference type="SMART" id="SM00849">
    <property type="entry name" value="Lactamase_B"/>
    <property type="match status" value="1"/>
</dbReference>
<evidence type="ECO:0000313" key="3">
    <source>
        <dbReference type="Proteomes" id="UP000019591"/>
    </source>
</evidence>
<organism evidence="2 3">
    <name type="scientific">Peptoclostridium acidaminophilum DSM 3953</name>
    <dbReference type="NCBI Taxonomy" id="1286171"/>
    <lineage>
        <taxon>Bacteria</taxon>
        <taxon>Bacillati</taxon>
        <taxon>Bacillota</taxon>
        <taxon>Clostridia</taxon>
        <taxon>Peptostreptococcales</taxon>
        <taxon>Peptoclostridiaceae</taxon>
        <taxon>Peptoclostridium</taxon>
    </lineage>
</organism>
<keyword evidence="2" id="KW-0614">Plasmid</keyword>
<dbReference type="KEGG" id="eac:EAL2_808p03600"/>
<proteinExistence type="predicted"/>
<dbReference type="InterPro" id="IPR041712">
    <property type="entry name" value="DHPS-like_MBL-fold"/>
</dbReference>